<proteinExistence type="predicted"/>
<dbReference type="Gene3D" id="1.25.40.20">
    <property type="entry name" value="Ankyrin repeat-containing domain"/>
    <property type="match status" value="1"/>
</dbReference>
<dbReference type="SUPFAM" id="SSF48403">
    <property type="entry name" value="Ankyrin repeat"/>
    <property type="match status" value="1"/>
</dbReference>
<gene>
    <name evidence="2" type="ORF">HPULCUR_005863</name>
</gene>
<keyword evidence="1" id="KW-0040">ANK repeat</keyword>
<comment type="caution">
    <text evidence="2">The sequence shown here is derived from an EMBL/GenBank/DDBJ whole genome shotgun (WGS) entry which is preliminary data.</text>
</comment>
<organism evidence="2 3">
    <name type="scientific">Helicostylum pulchrum</name>
    <dbReference type="NCBI Taxonomy" id="562976"/>
    <lineage>
        <taxon>Eukaryota</taxon>
        <taxon>Fungi</taxon>
        <taxon>Fungi incertae sedis</taxon>
        <taxon>Mucoromycota</taxon>
        <taxon>Mucoromycotina</taxon>
        <taxon>Mucoromycetes</taxon>
        <taxon>Mucorales</taxon>
        <taxon>Mucorineae</taxon>
        <taxon>Mucoraceae</taxon>
        <taxon>Helicostylum</taxon>
    </lineage>
</organism>
<dbReference type="Pfam" id="PF00023">
    <property type="entry name" value="Ank"/>
    <property type="match status" value="1"/>
</dbReference>
<evidence type="ECO:0000313" key="3">
    <source>
        <dbReference type="Proteomes" id="UP001476247"/>
    </source>
</evidence>
<sequence length="120" mass="13401">MPTEYSSRFGSLTCLEMIVDIPNVNVNLRNKQGNTPLHLAVQYEDDPEVAVSMVDILLDSGADPRIHNKANSTVADFVVGRNDDMRALIDQALAGYEMVKMISLLIIFANHRYIFVGGYR</sequence>
<name>A0ABP9Y111_9FUNG</name>
<dbReference type="SMART" id="SM00248">
    <property type="entry name" value="ANK"/>
    <property type="match status" value="1"/>
</dbReference>
<evidence type="ECO:0000313" key="2">
    <source>
        <dbReference type="EMBL" id="GAA5800433.1"/>
    </source>
</evidence>
<feature type="repeat" description="ANK" evidence="1">
    <location>
        <begin position="32"/>
        <end position="69"/>
    </location>
</feature>
<dbReference type="EMBL" id="BAABUJ010000015">
    <property type="protein sequence ID" value="GAA5800433.1"/>
    <property type="molecule type" value="Genomic_DNA"/>
</dbReference>
<dbReference type="Proteomes" id="UP001476247">
    <property type="component" value="Unassembled WGS sequence"/>
</dbReference>
<dbReference type="InterPro" id="IPR036770">
    <property type="entry name" value="Ankyrin_rpt-contain_sf"/>
</dbReference>
<protein>
    <submittedName>
        <fullName evidence="2">Uncharacterized protein</fullName>
    </submittedName>
</protein>
<dbReference type="PROSITE" id="PS50088">
    <property type="entry name" value="ANK_REPEAT"/>
    <property type="match status" value="1"/>
</dbReference>
<reference evidence="2 3" key="1">
    <citation type="submission" date="2024-04" db="EMBL/GenBank/DDBJ databases">
        <title>genome sequences of Mucor flavus KT1a and Helicostylum pulchrum KT1b strains isolation_sourced from the surface of a dry-aged beef.</title>
        <authorList>
            <person name="Toyotome T."/>
            <person name="Hosono M."/>
            <person name="Torimaru M."/>
            <person name="Fukuda K."/>
            <person name="Mikami N."/>
        </authorList>
    </citation>
    <scope>NUCLEOTIDE SEQUENCE [LARGE SCALE GENOMIC DNA]</scope>
    <source>
        <strain evidence="2 3">KT1b</strain>
    </source>
</reference>
<keyword evidence="3" id="KW-1185">Reference proteome</keyword>
<accession>A0ABP9Y111</accession>
<evidence type="ECO:0000256" key="1">
    <source>
        <dbReference type="PROSITE-ProRule" id="PRU00023"/>
    </source>
</evidence>
<dbReference type="PROSITE" id="PS50297">
    <property type="entry name" value="ANK_REP_REGION"/>
    <property type="match status" value="1"/>
</dbReference>
<dbReference type="InterPro" id="IPR002110">
    <property type="entry name" value="Ankyrin_rpt"/>
</dbReference>